<gene>
    <name evidence="1" type="ORF">AsFPU1_2363</name>
</gene>
<organism evidence="1 2">
    <name type="scientific">Aphanothece sacrum FPU1</name>
    <dbReference type="NCBI Taxonomy" id="1920663"/>
    <lineage>
        <taxon>Bacteria</taxon>
        <taxon>Bacillati</taxon>
        <taxon>Cyanobacteriota</taxon>
        <taxon>Cyanophyceae</taxon>
        <taxon>Oscillatoriophycideae</taxon>
        <taxon>Chroococcales</taxon>
        <taxon>Aphanothecaceae</taxon>
        <taxon>Aphanothece</taxon>
    </lineage>
</organism>
<dbReference type="RefSeq" id="WP_124974868.1">
    <property type="nucleotide sequence ID" value="NZ_BDQK01000013.1"/>
</dbReference>
<dbReference type="OrthoDB" id="572829at2"/>
<keyword evidence="2" id="KW-1185">Reference proteome</keyword>
<reference evidence="2" key="1">
    <citation type="submission" date="2017-05" db="EMBL/GenBank/DDBJ databases">
        <title>Physiological properties and genetic analysis related to exopolysaccharide production of fresh-water unicellular cyanobacterium Aphanothece sacrum, Suizenji Nori, that has been cultured as a food source in Japan.</title>
        <authorList>
            <person name="Kanesaki Y."/>
            <person name="Yoshikawa S."/>
            <person name="Ohki K."/>
        </authorList>
    </citation>
    <scope>NUCLEOTIDE SEQUENCE [LARGE SCALE GENOMIC DNA]</scope>
    <source>
        <strain evidence="2">FPU1</strain>
    </source>
</reference>
<dbReference type="Proteomes" id="UP000287247">
    <property type="component" value="Unassembled WGS sequence"/>
</dbReference>
<evidence type="ECO:0000313" key="2">
    <source>
        <dbReference type="Proteomes" id="UP000287247"/>
    </source>
</evidence>
<protein>
    <submittedName>
        <fullName evidence="1">Uncharacterized protein</fullName>
    </submittedName>
</protein>
<proteinExistence type="predicted"/>
<sequence>MLTQDEFEGLINDKSKMYKDKQAYVPPDITASVDEPTTVWQQFCIESNITHNGLMNDPPLSQLDIFP</sequence>
<comment type="caution">
    <text evidence="1">The sequence shown here is derived from an EMBL/GenBank/DDBJ whole genome shotgun (WGS) entry which is preliminary data.</text>
</comment>
<name>A0A401II69_APHSA</name>
<accession>A0A401II69</accession>
<dbReference type="EMBL" id="BDQK01000013">
    <property type="protein sequence ID" value="GBF80954.1"/>
    <property type="molecule type" value="Genomic_DNA"/>
</dbReference>
<evidence type="ECO:0000313" key="1">
    <source>
        <dbReference type="EMBL" id="GBF80954.1"/>
    </source>
</evidence>
<dbReference type="AlphaFoldDB" id="A0A401II69"/>